<proteinExistence type="predicted"/>
<keyword evidence="1" id="KW-0732">Signal</keyword>
<dbReference type="EMBL" id="CAAHFH010000001">
    <property type="protein sequence ID" value="VGO18324.1"/>
    <property type="molecule type" value="Genomic_DNA"/>
</dbReference>
<name>A0A6C2UG30_9BACT</name>
<feature type="signal peptide" evidence="1">
    <location>
        <begin position="1"/>
        <end position="27"/>
    </location>
</feature>
<sequence>MNKKMFMQRTGAAVAAITMSCTPFALAEGEWVDLLEDGLSAWQDSSGWTMGDEVILNPANEKELTVSKPGKTIAVVETKSRAAYLLTKQRHGDIEATIEFMVSKGSNSGIYFMGRYEIQVFDSFGKTEVTHSDCGGIYQRWGKNKDNGQPPRVNASTAPGTWQKLEVTFRAPRFDENGKKTENAKFIKVVHNGQLIHENAEVTGPTRAAMKGSEPEEAMGPIRIQGDHGPVAYRIIKIKHVELN</sequence>
<evidence type="ECO:0000259" key="2">
    <source>
        <dbReference type="Pfam" id="PF06439"/>
    </source>
</evidence>
<dbReference type="Pfam" id="PF06439">
    <property type="entry name" value="3keto-disac_hyd"/>
    <property type="match status" value="1"/>
</dbReference>
<dbReference type="Proteomes" id="UP000346198">
    <property type="component" value="Unassembled WGS sequence"/>
</dbReference>
<keyword evidence="4" id="KW-1185">Reference proteome</keyword>
<accession>A0A6C2UG30</accession>
<feature type="domain" description="3-keto-alpha-glucoside-1,2-lyase/3-keto-2-hydroxy-glucal hydratase" evidence="2">
    <location>
        <begin position="31"/>
        <end position="239"/>
    </location>
</feature>
<evidence type="ECO:0000256" key="1">
    <source>
        <dbReference type="SAM" id="SignalP"/>
    </source>
</evidence>
<gene>
    <name evidence="3" type="ORF">SCARR_00376</name>
</gene>
<dbReference type="InterPro" id="IPR010496">
    <property type="entry name" value="AL/BT2_dom"/>
</dbReference>
<dbReference type="Gene3D" id="2.60.120.560">
    <property type="entry name" value="Exo-inulinase, domain 1"/>
    <property type="match status" value="1"/>
</dbReference>
<protein>
    <recommendedName>
        <fullName evidence="2">3-keto-alpha-glucoside-1,2-lyase/3-keto-2-hydroxy-glucal hydratase domain-containing protein</fullName>
    </recommendedName>
</protein>
<evidence type="ECO:0000313" key="4">
    <source>
        <dbReference type="Proteomes" id="UP000346198"/>
    </source>
</evidence>
<evidence type="ECO:0000313" key="3">
    <source>
        <dbReference type="EMBL" id="VGO18324.1"/>
    </source>
</evidence>
<dbReference type="RefSeq" id="WP_168432898.1">
    <property type="nucleotide sequence ID" value="NZ_CAAHFH010000001.1"/>
</dbReference>
<reference evidence="3 4" key="1">
    <citation type="submission" date="2019-04" db="EMBL/GenBank/DDBJ databases">
        <authorList>
            <person name="Van Vliet M D."/>
        </authorList>
    </citation>
    <scope>NUCLEOTIDE SEQUENCE [LARGE SCALE GENOMIC DNA]</scope>
    <source>
        <strain evidence="3 4">F21</strain>
    </source>
</reference>
<dbReference type="AlphaFoldDB" id="A0A6C2UG30"/>
<dbReference type="GO" id="GO:0016787">
    <property type="term" value="F:hydrolase activity"/>
    <property type="evidence" value="ECO:0007669"/>
    <property type="project" value="InterPro"/>
</dbReference>
<dbReference type="PROSITE" id="PS51257">
    <property type="entry name" value="PROKAR_LIPOPROTEIN"/>
    <property type="match status" value="1"/>
</dbReference>
<feature type="chain" id="PRO_5025346682" description="3-keto-alpha-glucoside-1,2-lyase/3-keto-2-hydroxy-glucal hydratase domain-containing protein" evidence="1">
    <location>
        <begin position="28"/>
        <end position="244"/>
    </location>
</feature>
<organism evidence="3 4">
    <name type="scientific">Pontiella sulfatireligans</name>
    <dbReference type="NCBI Taxonomy" id="2750658"/>
    <lineage>
        <taxon>Bacteria</taxon>
        <taxon>Pseudomonadati</taxon>
        <taxon>Kiritimatiellota</taxon>
        <taxon>Kiritimatiellia</taxon>
        <taxon>Kiritimatiellales</taxon>
        <taxon>Pontiellaceae</taxon>
        <taxon>Pontiella</taxon>
    </lineage>
</organism>